<evidence type="ECO:0000256" key="9">
    <source>
        <dbReference type="ARBA" id="ARBA00023027"/>
    </source>
</evidence>
<dbReference type="PANTHER" id="PTHR39321:SF3">
    <property type="entry name" value="PHOSPHOPANTETHEINE ADENYLYLTRANSFERASE"/>
    <property type="match status" value="1"/>
</dbReference>
<evidence type="ECO:0000256" key="8">
    <source>
        <dbReference type="ARBA" id="ARBA00022840"/>
    </source>
</evidence>
<feature type="domain" description="Cytidyltransferase-like" evidence="12">
    <location>
        <begin position="6"/>
        <end position="171"/>
    </location>
</feature>
<evidence type="ECO:0000313" key="13">
    <source>
        <dbReference type="EMBL" id="AZI38540.1"/>
    </source>
</evidence>
<dbReference type="AlphaFoldDB" id="A0A3G8Y004"/>
<dbReference type="NCBIfam" id="TIGR00125">
    <property type="entry name" value="cyt_tran_rel"/>
    <property type="match status" value="1"/>
</dbReference>
<dbReference type="GO" id="GO:0005524">
    <property type="term" value="F:ATP binding"/>
    <property type="evidence" value="ECO:0007669"/>
    <property type="project" value="UniProtKB-KW"/>
</dbReference>
<dbReference type="EC" id="2.7.7.18" evidence="11"/>
<reference evidence="14" key="1">
    <citation type="submission" date="2018-11" db="EMBL/GenBank/DDBJ databases">
        <title>Proposal to divide the Flavobacteriaceae and reorganize its genera based on Amino Acid Identity values calculated from whole genome sequences.</title>
        <authorList>
            <person name="Nicholson A.C."/>
            <person name="Gulvik C.A."/>
            <person name="Whitney A.M."/>
            <person name="Humrighouse B.W."/>
            <person name="Bell M."/>
            <person name="Holmes B."/>
            <person name="Steigerwalt A.B."/>
            <person name="Villarma A."/>
            <person name="Sheth M."/>
            <person name="Batra D."/>
            <person name="Pryor J."/>
            <person name="Bernardet J.-F."/>
            <person name="Hugo C."/>
            <person name="Kampfer P."/>
            <person name="Newman J.D."/>
            <person name="McQuiston J.R."/>
        </authorList>
    </citation>
    <scope>NUCLEOTIDE SEQUENCE [LARGE SCALE GENOMIC DNA]</scope>
    <source>
        <strain evidence="14">F5649</strain>
    </source>
</reference>
<dbReference type="NCBIfam" id="TIGR00482">
    <property type="entry name" value="nicotinate (nicotinamide) nucleotide adenylyltransferase"/>
    <property type="match status" value="1"/>
</dbReference>
<evidence type="ECO:0000313" key="14">
    <source>
        <dbReference type="Proteomes" id="UP000281810"/>
    </source>
</evidence>
<comment type="similarity">
    <text evidence="3 11">Belongs to the NadD family.</text>
</comment>
<dbReference type="Pfam" id="PF01467">
    <property type="entry name" value="CTP_transf_like"/>
    <property type="match status" value="1"/>
</dbReference>
<gene>
    <name evidence="11" type="primary">nadD</name>
    <name evidence="13" type="ORF">EIB74_00540</name>
</gene>
<keyword evidence="7 11" id="KW-0547">Nucleotide-binding</keyword>
<dbReference type="UniPathway" id="UPA00253">
    <property type="reaction ID" value="UER00332"/>
</dbReference>
<evidence type="ECO:0000256" key="4">
    <source>
        <dbReference type="ARBA" id="ARBA00022642"/>
    </source>
</evidence>
<dbReference type="Gene3D" id="3.40.50.620">
    <property type="entry name" value="HUPs"/>
    <property type="match status" value="1"/>
</dbReference>
<comment type="function">
    <text evidence="1 11">Catalyzes the reversible adenylation of nicotinate mononucleotide (NaMN) to nicotinic acid adenine dinucleotide (NaAD).</text>
</comment>
<evidence type="ECO:0000256" key="7">
    <source>
        <dbReference type="ARBA" id="ARBA00022741"/>
    </source>
</evidence>
<dbReference type="PANTHER" id="PTHR39321">
    <property type="entry name" value="NICOTINATE-NUCLEOTIDE ADENYLYLTRANSFERASE-RELATED"/>
    <property type="match status" value="1"/>
</dbReference>
<evidence type="ECO:0000256" key="1">
    <source>
        <dbReference type="ARBA" id="ARBA00002324"/>
    </source>
</evidence>
<evidence type="ECO:0000256" key="5">
    <source>
        <dbReference type="ARBA" id="ARBA00022679"/>
    </source>
</evidence>
<evidence type="ECO:0000256" key="2">
    <source>
        <dbReference type="ARBA" id="ARBA00005019"/>
    </source>
</evidence>
<keyword evidence="8 11" id="KW-0067">ATP-binding</keyword>
<comment type="catalytic activity">
    <reaction evidence="10 11">
        <text>nicotinate beta-D-ribonucleotide + ATP + H(+) = deamido-NAD(+) + diphosphate</text>
        <dbReference type="Rhea" id="RHEA:22860"/>
        <dbReference type="ChEBI" id="CHEBI:15378"/>
        <dbReference type="ChEBI" id="CHEBI:30616"/>
        <dbReference type="ChEBI" id="CHEBI:33019"/>
        <dbReference type="ChEBI" id="CHEBI:57502"/>
        <dbReference type="ChEBI" id="CHEBI:58437"/>
        <dbReference type="EC" id="2.7.7.18"/>
    </reaction>
</comment>
<evidence type="ECO:0000256" key="10">
    <source>
        <dbReference type="ARBA" id="ARBA00048721"/>
    </source>
</evidence>
<dbReference type="GO" id="GO:0004515">
    <property type="term" value="F:nicotinate-nucleotide adenylyltransferase activity"/>
    <property type="evidence" value="ECO:0007669"/>
    <property type="project" value="UniProtKB-UniRule"/>
</dbReference>
<dbReference type="InterPro" id="IPR004821">
    <property type="entry name" value="Cyt_trans-like"/>
</dbReference>
<proteinExistence type="inferred from homology"/>
<evidence type="ECO:0000256" key="3">
    <source>
        <dbReference type="ARBA" id="ARBA00009014"/>
    </source>
</evidence>
<dbReference type="Proteomes" id="UP000281810">
    <property type="component" value="Chromosome"/>
</dbReference>
<accession>A0A3G8Y004</accession>
<dbReference type="InterPro" id="IPR005248">
    <property type="entry name" value="NadD/NMNAT"/>
</dbReference>
<dbReference type="CDD" id="cd02165">
    <property type="entry name" value="NMNAT"/>
    <property type="match status" value="1"/>
</dbReference>
<dbReference type="InterPro" id="IPR014729">
    <property type="entry name" value="Rossmann-like_a/b/a_fold"/>
</dbReference>
<comment type="pathway">
    <text evidence="2 11">Cofactor biosynthesis; NAD(+) biosynthesis; deamido-NAD(+) from nicotinate D-ribonucleotide: step 1/1.</text>
</comment>
<sequence length="198" mass="23084">MKKIGLFFGSFNPIHIGHLILANYILEHSDMQELWFVVSPQNPFKEKKSLLHDHNRLDMVQLAIKNYQKMRASNVEFSLPTPSYTIDTLTYLQEKHPDYSFSLIMGEDNLGSLHKWKNYDLLLQNYQVIVYPRIFGEDISSSPNMTQLKNHHNIHKIDAPIIELSATEIRDMIKSGKNVRPMLPPEVFEYLDGSSFYK</sequence>
<keyword evidence="5 11" id="KW-0808">Transferase</keyword>
<evidence type="ECO:0000259" key="12">
    <source>
        <dbReference type="Pfam" id="PF01467"/>
    </source>
</evidence>
<dbReference type="SUPFAM" id="SSF52374">
    <property type="entry name" value="Nucleotidylyl transferase"/>
    <property type="match status" value="1"/>
</dbReference>
<evidence type="ECO:0000256" key="11">
    <source>
        <dbReference type="HAMAP-Rule" id="MF_00244"/>
    </source>
</evidence>
<keyword evidence="9 11" id="KW-0520">NAD</keyword>
<name>A0A3G8Y004_9FLAO</name>
<dbReference type="OrthoDB" id="5295945at2"/>
<keyword evidence="4 11" id="KW-0662">Pyridine nucleotide biosynthesis</keyword>
<dbReference type="HAMAP" id="MF_00244">
    <property type="entry name" value="NaMN_adenylyltr"/>
    <property type="match status" value="1"/>
</dbReference>
<dbReference type="RefSeq" id="WP_124800883.1">
    <property type="nucleotide sequence ID" value="NZ_CP034161.1"/>
</dbReference>
<evidence type="ECO:0000256" key="6">
    <source>
        <dbReference type="ARBA" id="ARBA00022695"/>
    </source>
</evidence>
<dbReference type="EMBL" id="CP034161">
    <property type="protein sequence ID" value="AZI38540.1"/>
    <property type="molecule type" value="Genomic_DNA"/>
</dbReference>
<keyword evidence="6 11" id="KW-0548">Nucleotidyltransferase</keyword>
<protein>
    <recommendedName>
        <fullName evidence="11">Probable nicotinate-nucleotide adenylyltransferase</fullName>
        <ecNumber evidence="11">2.7.7.18</ecNumber>
    </recommendedName>
    <alternativeName>
        <fullName evidence="11">Deamido-NAD(+) diphosphorylase</fullName>
    </alternativeName>
    <alternativeName>
        <fullName evidence="11">Deamido-NAD(+) pyrophosphorylase</fullName>
    </alternativeName>
    <alternativeName>
        <fullName evidence="11">Nicotinate mononucleotide adenylyltransferase</fullName>
        <shortName evidence="11">NaMN adenylyltransferase</shortName>
    </alternativeName>
</protein>
<keyword evidence="14" id="KW-1185">Reference proteome</keyword>
<organism evidence="13 14">
    <name type="scientific">Epilithonimonas vandammei</name>
    <dbReference type="NCBI Taxonomy" id="2487072"/>
    <lineage>
        <taxon>Bacteria</taxon>
        <taxon>Pseudomonadati</taxon>
        <taxon>Bacteroidota</taxon>
        <taxon>Flavobacteriia</taxon>
        <taxon>Flavobacteriales</taxon>
        <taxon>Weeksellaceae</taxon>
        <taxon>Chryseobacterium group</taxon>
        <taxon>Epilithonimonas</taxon>
    </lineage>
</organism>
<dbReference type="GO" id="GO:0009435">
    <property type="term" value="P:NAD+ biosynthetic process"/>
    <property type="evidence" value="ECO:0007669"/>
    <property type="project" value="UniProtKB-UniRule"/>
</dbReference>